<gene>
    <name evidence="4" type="primary">echA8_3</name>
    <name evidence="4" type="ORF">PS732_03218</name>
</gene>
<dbReference type="EMBL" id="CABVIJ010000013">
    <property type="protein sequence ID" value="VVP07930.1"/>
    <property type="molecule type" value="Genomic_DNA"/>
</dbReference>
<evidence type="ECO:0000256" key="3">
    <source>
        <dbReference type="RuleBase" id="RU003707"/>
    </source>
</evidence>
<dbReference type="InterPro" id="IPR018376">
    <property type="entry name" value="Enoyl-CoA_hyd/isom_CS"/>
</dbReference>
<dbReference type="CDD" id="cd06558">
    <property type="entry name" value="crotonase-like"/>
    <property type="match status" value="1"/>
</dbReference>
<dbReference type="GO" id="GO:0004300">
    <property type="term" value="F:enoyl-CoA hydratase activity"/>
    <property type="evidence" value="ECO:0007669"/>
    <property type="project" value="UniProtKB-EC"/>
</dbReference>
<dbReference type="FunFam" id="3.90.226.10:FF:000009">
    <property type="entry name" value="Carnitinyl-CoA dehydratase"/>
    <property type="match status" value="1"/>
</dbReference>
<evidence type="ECO:0000256" key="1">
    <source>
        <dbReference type="ARBA" id="ARBA00005254"/>
    </source>
</evidence>
<protein>
    <submittedName>
        <fullName evidence="4">Enoyl-CoA hydratase echA8</fullName>
        <ecNumber evidence="4">4.2.1.17</ecNumber>
    </submittedName>
</protein>
<dbReference type="Gene3D" id="3.90.226.10">
    <property type="entry name" value="2-enoyl-CoA Hydratase, Chain A, domain 1"/>
    <property type="match status" value="1"/>
</dbReference>
<name>A0ABD7VI23_PSEFL</name>
<keyword evidence="2 4" id="KW-0456">Lyase</keyword>
<dbReference type="EC" id="4.2.1.17" evidence="4"/>
<dbReference type="PANTHER" id="PTHR11941:SF54">
    <property type="entry name" value="ENOYL-COA HYDRATASE, MITOCHONDRIAL"/>
    <property type="match status" value="1"/>
</dbReference>
<evidence type="ECO:0000256" key="2">
    <source>
        <dbReference type="ARBA" id="ARBA00023239"/>
    </source>
</evidence>
<accession>A0ABD7VI23</accession>
<dbReference type="Pfam" id="PF00378">
    <property type="entry name" value="ECH_1"/>
    <property type="match status" value="1"/>
</dbReference>
<dbReference type="FunFam" id="1.10.12.10:FF:000001">
    <property type="entry name" value="Probable enoyl-CoA hydratase, mitochondrial"/>
    <property type="match status" value="1"/>
</dbReference>
<reference evidence="4 5" key="1">
    <citation type="submission" date="2019-09" db="EMBL/GenBank/DDBJ databases">
        <authorList>
            <person name="Chandra G."/>
            <person name="Truman W A."/>
        </authorList>
    </citation>
    <scope>NUCLEOTIDE SEQUENCE [LARGE SCALE GENOMIC DNA]</scope>
    <source>
        <strain evidence="4">PS732</strain>
    </source>
</reference>
<sequence>MNMNVLIERLGRVVLIRLNRPRARNALSHQMMSELLDCLRGLDNDPGVGCFVITGTNEYFAAGADIKEMYAKTFLEMIEQDYFAGWDAFAGFKTPKMAAVAGYAYGGGCELAMMCDVLIAAESARFALPEITLGVMPGMGGTQRLTRAIGRAKAMDMILTGRSISAREAEQAGLVSRVTAADDLLEQALAVAQQIAGFPRTALLAAREAVDRAQEVGLREGILFERRVFHGLFATPGQKEGMQAFLEKRTPRFEQI</sequence>
<dbReference type="InterPro" id="IPR014748">
    <property type="entry name" value="Enoyl-CoA_hydra_C"/>
</dbReference>
<evidence type="ECO:0000313" key="5">
    <source>
        <dbReference type="Proteomes" id="UP000325779"/>
    </source>
</evidence>
<dbReference type="Gene3D" id="1.10.12.10">
    <property type="entry name" value="Lyase 2-enoyl-coa Hydratase, Chain A, domain 2"/>
    <property type="match status" value="1"/>
</dbReference>
<dbReference type="InterPro" id="IPR001753">
    <property type="entry name" value="Enoyl-CoA_hydra/iso"/>
</dbReference>
<comment type="similarity">
    <text evidence="1 3">Belongs to the enoyl-CoA hydratase/isomerase family.</text>
</comment>
<dbReference type="PANTHER" id="PTHR11941">
    <property type="entry name" value="ENOYL-COA HYDRATASE-RELATED"/>
    <property type="match status" value="1"/>
</dbReference>
<dbReference type="AlphaFoldDB" id="A0ABD7VI23"/>
<organism evidence="4 5">
    <name type="scientific">Pseudomonas fluorescens</name>
    <dbReference type="NCBI Taxonomy" id="294"/>
    <lineage>
        <taxon>Bacteria</taxon>
        <taxon>Pseudomonadati</taxon>
        <taxon>Pseudomonadota</taxon>
        <taxon>Gammaproteobacteria</taxon>
        <taxon>Pseudomonadales</taxon>
        <taxon>Pseudomonadaceae</taxon>
        <taxon>Pseudomonas</taxon>
    </lineage>
</organism>
<dbReference type="Proteomes" id="UP000325779">
    <property type="component" value="Unassembled WGS sequence"/>
</dbReference>
<evidence type="ECO:0000313" key="4">
    <source>
        <dbReference type="EMBL" id="VVP07930.1"/>
    </source>
</evidence>
<dbReference type="PROSITE" id="PS00166">
    <property type="entry name" value="ENOYL_COA_HYDRATASE"/>
    <property type="match status" value="1"/>
</dbReference>
<proteinExistence type="inferred from homology"/>
<comment type="caution">
    <text evidence="4">The sequence shown here is derived from an EMBL/GenBank/DDBJ whole genome shotgun (WGS) entry which is preliminary data.</text>
</comment>
<dbReference type="InterPro" id="IPR029045">
    <property type="entry name" value="ClpP/crotonase-like_dom_sf"/>
</dbReference>
<dbReference type="SUPFAM" id="SSF52096">
    <property type="entry name" value="ClpP/crotonase"/>
    <property type="match status" value="1"/>
</dbReference>